<evidence type="ECO:0000256" key="6">
    <source>
        <dbReference type="SAM" id="Phobius"/>
    </source>
</evidence>
<comment type="subcellular location">
    <subcellularLocation>
        <location evidence="1">Cell membrane</location>
        <topology evidence="1">Multi-pass membrane protein</topology>
    </subcellularLocation>
</comment>
<keyword evidence="3 6" id="KW-0812">Transmembrane</keyword>
<reference evidence="7 8" key="1">
    <citation type="submission" date="2016-10" db="EMBL/GenBank/DDBJ databases">
        <authorList>
            <person name="Varghese N."/>
            <person name="Submissions S."/>
        </authorList>
    </citation>
    <scope>NUCLEOTIDE SEQUENCE [LARGE SCALE GENOMIC DNA]</scope>
    <source>
        <strain evidence="7 8">ATCC 19403</strain>
    </source>
</reference>
<keyword evidence="7" id="KW-0762">Sugar transport</keyword>
<feature type="transmembrane region" description="Helical" evidence="6">
    <location>
        <begin position="188"/>
        <end position="206"/>
    </location>
</feature>
<feature type="transmembrane region" description="Helical" evidence="6">
    <location>
        <begin position="141"/>
        <end position="160"/>
    </location>
</feature>
<evidence type="ECO:0000313" key="8">
    <source>
        <dbReference type="Proteomes" id="UP000198970"/>
    </source>
</evidence>
<sequence length="356" mass="38733">MSRERTFNMLRTAVSMIAAMLVAFIIILFVSDQPVESIKIFLVQPLSSRRYLGNIVETAIPLIFSGLSMALLFQAGLFNLGGEGVFFMSGIAGSLVAIWFQLPFYIFPFVCIAAGAATGILVMLVPGVLKAKYGANEMVTSLMMNNIAYGIGCYILNNIMRDPSVSSLVSYKYRKAALLPTVISGTRVHLGLIIAILCVVIIYIFLYKTKGGYEVRATGTNIRFAKYSGIRVTKVIILVHVIAGAVAGCGGIVECLGLHKRFEWTALPGYGFDGAMIAMLANNNPFGVVGAALFVGYLRVGADLVNRFADVPTEMIAILQSLIILLISAEKFLHKYKQAWIEKDVKIGEVKNEGVF</sequence>
<keyword evidence="4 6" id="KW-1133">Transmembrane helix</keyword>
<protein>
    <submittedName>
        <fullName evidence="7">Simple sugar transport system permease protein</fullName>
    </submittedName>
</protein>
<evidence type="ECO:0000256" key="1">
    <source>
        <dbReference type="ARBA" id="ARBA00004651"/>
    </source>
</evidence>
<evidence type="ECO:0000256" key="2">
    <source>
        <dbReference type="ARBA" id="ARBA00022475"/>
    </source>
</evidence>
<dbReference type="PANTHER" id="PTHR47089">
    <property type="entry name" value="ABC TRANSPORTER, PERMEASE PROTEIN"/>
    <property type="match status" value="1"/>
</dbReference>
<dbReference type="RefSeq" id="WP_100042794.1">
    <property type="nucleotide sequence ID" value="NZ_LT630003.1"/>
</dbReference>
<feature type="transmembrane region" description="Helical" evidence="6">
    <location>
        <begin position="80"/>
        <end position="100"/>
    </location>
</feature>
<feature type="transmembrane region" description="Helical" evidence="6">
    <location>
        <begin position="106"/>
        <end position="129"/>
    </location>
</feature>
<evidence type="ECO:0000256" key="3">
    <source>
        <dbReference type="ARBA" id="ARBA00022692"/>
    </source>
</evidence>
<dbReference type="PANTHER" id="PTHR47089:SF1">
    <property type="entry name" value="GUANOSINE ABC TRANSPORTER PERMEASE PROTEIN NUPP"/>
    <property type="match status" value="1"/>
</dbReference>
<keyword evidence="5 6" id="KW-0472">Membrane</keyword>
<dbReference type="CDD" id="cd06580">
    <property type="entry name" value="TM_PBP1_transp_TpRbsC_like"/>
    <property type="match status" value="1"/>
</dbReference>
<dbReference type="Pfam" id="PF02653">
    <property type="entry name" value="BPD_transp_2"/>
    <property type="match status" value="1"/>
</dbReference>
<evidence type="ECO:0000256" key="5">
    <source>
        <dbReference type="ARBA" id="ARBA00023136"/>
    </source>
</evidence>
<dbReference type="InterPro" id="IPR001851">
    <property type="entry name" value="ABC_transp_permease"/>
</dbReference>
<dbReference type="Proteomes" id="UP000198970">
    <property type="component" value="Chromosome I"/>
</dbReference>
<proteinExistence type="predicted"/>
<gene>
    <name evidence="7" type="ORF">SAMN02745906_3050</name>
</gene>
<organism evidence="7 8">
    <name type="scientific">Lacrimispora sphenoides JCM 1415</name>
    <dbReference type="NCBI Taxonomy" id="1297793"/>
    <lineage>
        <taxon>Bacteria</taxon>
        <taxon>Bacillati</taxon>
        <taxon>Bacillota</taxon>
        <taxon>Clostridia</taxon>
        <taxon>Lachnospirales</taxon>
        <taxon>Lachnospiraceae</taxon>
        <taxon>Lacrimispora</taxon>
    </lineage>
</organism>
<evidence type="ECO:0000313" key="7">
    <source>
        <dbReference type="EMBL" id="SET92481.1"/>
    </source>
</evidence>
<keyword evidence="7" id="KW-0813">Transport</keyword>
<keyword evidence="8" id="KW-1185">Reference proteome</keyword>
<name>A0ABY1CCF4_9FIRM</name>
<dbReference type="EMBL" id="LT630003">
    <property type="protein sequence ID" value="SET92481.1"/>
    <property type="molecule type" value="Genomic_DNA"/>
</dbReference>
<feature type="transmembrane region" description="Helical" evidence="6">
    <location>
        <begin position="12"/>
        <end position="31"/>
    </location>
</feature>
<feature type="transmembrane region" description="Helical" evidence="6">
    <location>
        <begin position="51"/>
        <end position="73"/>
    </location>
</feature>
<feature type="transmembrane region" description="Helical" evidence="6">
    <location>
        <begin position="235"/>
        <end position="259"/>
    </location>
</feature>
<keyword evidence="2" id="KW-1003">Cell membrane</keyword>
<accession>A0ABY1CCF4</accession>
<evidence type="ECO:0000256" key="4">
    <source>
        <dbReference type="ARBA" id="ARBA00022989"/>
    </source>
</evidence>